<name>A0A1V1NRK4_9BACT</name>
<evidence type="ECO:0000313" key="2">
    <source>
        <dbReference type="Proteomes" id="UP000189670"/>
    </source>
</evidence>
<reference evidence="2" key="1">
    <citation type="submission" date="2012-11" db="EMBL/GenBank/DDBJ databases">
        <authorList>
            <person name="Lucero-Rivera Y.E."/>
            <person name="Tovar-Ramirez D."/>
        </authorList>
    </citation>
    <scope>NUCLEOTIDE SEQUENCE [LARGE SCALE GENOMIC DNA]</scope>
    <source>
        <strain evidence="2">Araruama</strain>
    </source>
</reference>
<comment type="caution">
    <text evidence="1">The sequence shown here is derived from an EMBL/GenBank/DDBJ whole genome shotgun (WGS) entry which is preliminary data.</text>
</comment>
<organism evidence="1 2">
    <name type="scientific">Candidatus Magnetoglobus multicellularis str. Araruama</name>
    <dbReference type="NCBI Taxonomy" id="890399"/>
    <lineage>
        <taxon>Bacteria</taxon>
        <taxon>Pseudomonadati</taxon>
        <taxon>Thermodesulfobacteriota</taxon>
        <taxon>Desulfobacteria</taxon>
        <taxon>Desulfobacterales</taxon>
        <taxon>Desulfobacteraceae</taxon>
        <taxon>Candidatus Magnetoglobus</taxon>
    </lineage>
</organism>
<sequence length="229" mass="25044">MSAGTAQGTGIGIDRSGYSRTGPLTALLPSQFALPEDLLLWRYLNGGLLYRARSGQEPPQLRPVIIVLDTSPATLGPIGALIRPAALALATTLSQKQIPALFHSAGDEKVFFLQTPTDRLRLLTHRHGNLGDPVISIQKAESLLGSLQHEHPLEPVILLLTHSFWGVEFEDAPNFRRLRGFFVHYPDISPQPAWANKCEQWAVLRHTDISKVAAVIGRLIGSEPVSTVK</sequence>
<evidence type="ECO:0000313" key="1">
    <source>
        <dbReference type="EMBL" id="ETR65220.1"/>
    </source>
</evidence>
<evidence type="ECO:0008006" key="3">
    <source>
        <dbReference type="Google" id="ProtNLM"/>
    </source>
</evidence>
<dbReference type="AlphaFoldDB" id="A0A1V1NRK4"/>
<proteinExistence type="predicted"/>
<gene>
    <name evidence="1" type="ORF">OMM_06105</name>
</gene>
<protein>
    <recommendedName>
        <fullName evidence="3">DUF58 domain-containing protein</fullName>
    </recommendedName>
</protein>
<dbReference type="Proteomes" id="UP000189670">
    <property type="component" value="Unassembled WGS sequence"/>
</dbReference>
<dbReference type="EMBL" id="ATBP01003067">
    <property type="protein sequence ID" value="ETR65220.1"/>
    <property type="molecule type" value="Genomic_DNA"/>
</dbReference>
<accession>A0A1V1NRK4</accession>